<organism evidence="1 2">
    <name type="scientific">Cupriavidus taiwanensis</name>
    <dbReference type="NCBI Taxonomy" id="164546"/>
    <lineage>
        <taxon>Bacteria</taxon>
        <taxon>Pseudomonadati</taxon>
        <taxon>Pseudomonadota</taxon>
        <taxon>Betaproteobacteria</taxon>
        <taxon>Burkholderiales</taxon>
        <taxon>Burkholderiaceae</taxon>
        <taxon>Cupriavidus</taxon>
    </lineage>
</organism>
<gene>
    <name evidence="1" type="ORF">CT19425_U610015</name>
</gene>
<sequence length="39" mass="4288">MHSDNSKLGCFAAAPPLFHLPTNTWMLDLRLGNDSMTAL</sequence>
<protein>
    <submittedName>
        <fullName evidence="1">Uncharacterized protein</fullName>
    </submittedName>
</protein>
<evidence type="ECO:0000313" key="1">
    <source>
        <dbReference type="EMBL" id="SPK70619.1"/>
    </source>
</evidence>
<accession>A0A375IAS9</accession>
<reference evidence="1 2" key="1">
    <citation type="submission" date="2018-01" db="EMBL/GenBank/DDBJ databases">
        <authorList>
            <person name="Gaut B.S."/>
            <person name="Morton B.R."/>
            <person name="Clegg M.T."/>
            <person name="Duvall M.R."/>
        </authorList>
    </citation>
    <scope>NUCLEOTIDE SEQUENCE [LARGE SCALE GENOMIC DNA]</scope>
    <source>
        <strain evidence="1">Cupriavidus taiwanensis LMG 19425</strain>
    </source>
</reference>
<dbReference type="Proteomes" id="UP000255505">
    <property type="component" value="Unassembled WGS sequence"/>
</dbReference>
<dbReference type="AlphaFoldDB" id="A0A375IAS9"/>
<name>A0A375IAS9_9BURK</name>
<dbReference type="EMBL" id="OOEF01000058">
    <property type="protein sequence ID" value="SPK70619.1"/>
    <property type="molecule type" value="Genomic_DNA"/>
</dbReference>
<evidence type="ECO:0000313" key="2">
    <source>
        <dbReference type="Proteomes" id="UP000255505"/>
    </source>
</evidence>
<proteinExistence type="predicted"/>